<comment type="similarity">
    <text evidence="1">Belongs to the protein kinase superfamily. CAMK Ser/Thr protein kinase family. CaMK subfamily.</text>
</comment>
<protein>
    <submittedName>
        <fullName evidence="7">Calcium-dependent protein kinase, putative</fullName>
    </submittedName>
</protein>
<organism evidence="7 8">
    <name type="scientific">Ricinus communis</name>
    <name type="common">Castor bean</name>
    <dbReference type="NCBI Taxonomy" id="3988"/>
    <lineage>
        <taxon>Eukaryota</taxon>
        <taxon>Viridiplantae</taxon>
        <taxon>Streptophyta</taxon>
        <taxon>Embryophyta</taxon>
        <taxon>Tracheophyta</taxon>
        <taxon>Spermatophyta</taxon>
        <taxon>Magnoliopsida</taxon>
        <taxon>eudicotyledons</taxon>
        <taxon>Gunneridae</taxon>
        <taxon>Pentapetalae</taxon>
        <taxon>rosids</taxon>
        <taxon>fabids</taxon>
        <taxon>Malpighiales</taxon>
        <taxon>Euphorbiaceae</taxon>
        <taxon>Acalyphoideae</taxon>
        <taxon>Acalypheae</taxon>
        <taxon>Ricinus</taxon>
    </lineage>
</organism>
<dbReference type="InParanoid" id="B9S787"/>
<evidence type="ECO:0000256" key="5">
    <source>
        <dbReference type="ARBA" id="ARBA00022777"/>
    </source>
</evidence>
<evidence type="ECO:0000256" key="4">
    <source>
        <dbReference type="ARBA" id="ARBA00022741"/>
    </source>
</evidence>
<dbReference type="eggNOG" id="KOG0032">
    <property type="taxonomic scope" value="Eukaryota"/>
</dbReference>
<dbReference type="InterPro" id="IPR011009">
    <property type="entry name" value="Kinase-like_dom_sf"/>
</dbReference>
<dbReference type="Proteomes" id="UP000008311">
    <property type="component" value="Unassembled WGS sequence"/>
</dbReference>
<dbReference type="AlphaFoldDB" id="B9S787"/>
<gene>
    <name evidence="7" type="ORF">RCOM_0774520</name>
</gene>
<reference evidence="8" key="1">
    <citation type="journal article" date="2010" name="Nat. Biotechnol.">
        <title>Draft genome sequence of the oilseed species Ricinus communis.</title>
        <authorList>
            <person name="Chan A.P."/>
            <person name="Crabtree J."/>
            <person name="Zhao Q."/>
            <person name="Lorenzi H."/>
            <person name="Orvis J."/>
            <person name="Puiu D."/>
            <person name="Melake-Berhan A."/>
            <person name="Jones K.M."/>
            <person name="Redman J."/>
            <person name="Chen G."/>
            <person name="Cahoon E.B."/>
            <person name="Gedil M."/>
            <person name="Stanke M."/>
            <person name="Haas B.J."/>
            <person name="Wortman J.R."/>
            <person name="Fraser-Liggett C.M."/>
            <person name="Ravel J."/>
            <person name="Rabinowicz P.D."/>
        </authorList>
    </citation>
    <scope>NUCLEOTIDE SEQUENCE [LARGE SCALE GENOMIC DNA]</scope>
    <source>
        <strain evidence="8">cv. Hale</strain>
    </source>
</reference>
<proteinExistence type="inferred from homology"/>
<keyword evidence="6" id="KW-0067">ATP-binding</keyword>
<dbReference type="EMBL" id="EQ973884">
    <property type="protein sequence ID" value="EEF40492.1"/>
    <property type="molecule type" value="Genomic_DNA"/>
</dbReference>
<evidence type="ECO:0000313" key="7">
    <source>
        <dbReference type="EMBL" id="EEF40492.1"/>
    </source>
</evidence>
<keyword evidence="3" id="KW-0808">Transferase</keyword>
<accession>B9S787</accession>
<dbReference type="GO" id="GO:0005524">
    <property type="term" value="F:ATP binding"/>
    <property type="evidence" value="ECO:0007669"/>
    <property type="project" value="UniProtKB-KW"/>
</dbReference>
<evidence type="ECO:0000313" key="8">
    <source>
        <dbReference type="Proteomes" id="UP000008311"/>
    </source>
</evidence>
<evidence type="ECO:0000256" key="1">
    <source>
        <dbReference type="ARBA" id="ARBA00005354"/>
    </source>
</evidence>
<dbReference type="InterPro" id="IPR050205">
    <property type="entry name" value="CDPK_Ser/Thr_kinases"/>
</dbReference>
<evidence type="ECO:0000256" key="2">
    <source>
        <dbReference type="ARBA" id="ARBA00022527"/>
    </source>
</evidence>
<keyword evidence="8" id="KW-1185">Reference proteome</keyword>
<dbReference type="Gene3D" id="1.10.510.10">
    <property type="entry name" value="Transferase(Phosphotransferase) domain 1"/>
    <property type="match status" value="1"/>
</dbReference>
<keyword evidence="4" id="KW-0547">Nucleotide-binding</keyword>
<evidence type="ECO:0000256" key="6">
    <source>
        <dbReference type="ARBA" id="ARBA00022840"/>
    </source>
</evidence>
<name>B9S787_RICCO</name>
<sequence length="148" mass="17181">MKLFIHSFRTFFLHYPFEEENSQLKVIDFWLIGLFRPDLSLLIASKQITTCCEFCATYDMVWSIGVIAYILRCGGRPFWAKTESGIFRAVLRADPSLDESLWPSLSPKLKDSVKRLLHKDSSKRILELRLLSDASFSHNFRPSLDMES</sequence>
<evidence type="ECO:0000256" key="3">
    <source>
        <dbReference type="ARBA" id="ARBA00022679"/>
    </source>
</evidence>
<keyword evidence="2" id="KW-0723">Serine/threonine-protein kinase</keyword>
<dbReference type="GO" id="GO:0004674">
    <property type="term" value="F:protein serine/threonine kinase activity"/>
    <property type="evidence" value="ECO:0007669"/>
    <property type="project" value="UniProtKB-KW"/>
</dbReference>
<dbReference type="PANTHER" id="PTHR24349">
    <property type="entry name" value="SERINE/THREONINE-PROTEIN KINASE"/>
    <property type="match status" value="1"/>
</dbReference>
<dbReference type="SUPFAM" id="SSF56112">
    <property type="entry name" value="Protein kinase-like (PK-like)"/>
    <property type="match status" value="1"/>
</dbReference>
<keyword evidence="5 7" id="KW-0418">Kinase</keyword>